<evidence type="ECO:0000256" key="6">
    <source>
        <dbReference type="ARBA" id="ARBA00050557"/>
    </source>
</evidence>
<keyword evidence="2 7" id="KW-0055">Arginine biosynthesis</keyword>
<comment type="catalytic activity">
    <reaction evidence="6 7">
        <text>N-acetyl-L-glutamate 5-semialdehyde + phosphate + NADP(+) = N-acetyl-L-glutamyl 5-phosphate + NADPH + H(+)</text>
        <dbReference type="Rhea" id="RHEA:21588"/>
        <dbReference type="ChEBI" id="CHEBI:15378"/>
        <dbReference type="ChEBI" id="CHEBI:29123"/>
        <dbReference type="ChEBI" id="CHEBI:43474"/>
        <dbReference type="ChEBI" id="CHEBI:57783"/>
        <dbReference type="ChEBI" id="CHEBI:57936"/>
        <dbReference type="ChEBI" id="CHEBI:58349"/>
        <dbReference type="EC" id="1.2.1.38"/>
    </reaction>
</comment>
<reference evidence="10" key="1">
    <citation type="submission" date="2011-07" db="EMBL/GenBank/DDBJ databases">
        <authorList>
            <person name="Stanhope M.J."/>
            <person name="Durkin A.S."/>
            <person name="Hostetler J."/>
            <person name="Kim M."/>
            <person name="Radune D."/>
            <person name="Singh I."/>
            <person name="Town C.D."/>
        </authorList>
    </citation>
    <scope>NUCLEOTIDE SEQUENCE [LARGE SCALE GENOMIC DNA]</scope>
    <source>
        <strain evidence="10">HS-6</strain>
    </source>
</reference>
<dbReference type="PANTHER" id="PTHR32338:SF10">
    <property type="entry name" value="N-ACETYL-GAMMA-GLUTAMYL-PHOSPHATE REDUCTASE, CHLOROPLASTIC-RELATED"/>
    <property type="match status" value="1"/>
</dbReference>
<feature type="active site" evidence="7 8">
    <location>
        <position position="146"/>
    </location>
</feature>
<evidence type="ECO:0000259" key="9">
    <source>
        <dbReference type="SMART" id="SM00859"/>
    </source>
</evidence>
<keyword evidence="4 7" id="KW-0521">NADP</keyword>
<evidence type="ECO:0000256" key="1">
    <source>
        <dbReference type="ARBA" id="ARBA00004862"/>
    </source>
</evidence>
<dbReference type="OrthoDB" id="9801289at2"/>
<dbReference type="CDD" id="cd23934">
    <property type="entry name" value="AGPR_1_C"/>
    <property type="match status" value="1"/>
</dbReference>
<gene>
    <name evidence="7 10" type="primary">argC</name>
    <name evidence="10" type="ORF">STRCR_2015</name>
</gene>
<comment type="function">
    <text evidence="7">Catalyzes the NADPH-dependent reduction of N-acetyl-5-glutamyl phosphate to yield N-acetyl-L-glutamate 5-semialdehyde.</text>
</comment>
<sequence length="340" mass="37347">MKVAIVGVTGYSGLELVRLLAGHSQAQVASVHATKEVGQKLSALYPHLAGICDLELQAFQALNIIQNTDLVFFATPSGVAKEASEIFVEHDFPMIDLSGDHRLSAPSYEKWYGKQAAKPAVLDKFTYSLAEFADGYSGKFIANPGCYATATELALIPLMNWGKVDLDSIIVDAKSGLTGAGKKLAESSHFVNVHDNYMTYKINKHQHIPEIAQELKKFNPNFQHLQFSTSLLPINRGIMATAYIKMTEDVSQEEVYRRYQDFYDDKPFVRLQGNLPNLHDVLGSNYTDIGFAYNPITKVLTVVSVLDNLVKGAAGQAIQNMNIAFGFAETDGLLSGPSYL</sequence>
<dbReference type="Gene3D" id="3.40.50.720">
    <property type="entry name" value="NAD(P)-binding Rossmann-like Domain"/>
    <property type="match status" value="1"/>
</dbReference>
<dbReference type="EC" id="1.2.1.38" evidence="7"/>
<evidence type="ECO:0000256" key="2">
    <source>
        <dbReference type="ARBA" id="ARBA00022571"/>
    </source>
</evidence>
<dbReference type="AlphaFoldDB" id="G5JRK6"/>
<keyword evidence="11" id="KW-1185">Reference proteome</keyword>
<evidence type="ECO:0000256" key="5">
    <source>
        <dbReference type="ARBA" id="ARBA00023002"/>
    </source>
</evidence>
<dbReference type="Gene3D" id="3.30.360.10">
    <property type="entry name" value="Dihydrodipicolinate Reductase, domain 2"/>
    <property type="match status" value="1"/>
</dbReference>
<comment type="caution">
    <text evidence="10">The sequence shown here is derived from an EMBL/GenBank/DDBJ whole genome shotgun (WGS) entry which is preliminary data.</text>
</comment>
<dbReference type="InterPro" id="IPR000534">
    <property type="entry name" value="Semialdehyde_DH_NAD-bd"/>
</dbReference>
<keyword evidence="7" id="KW-0963">Cytoplasm</keyword>
<dbReference type="Proteomes" id="UP000004322">
    <property type="component" value="Unassembled WGS sequence"/>
</dbReference>
<comment type="subcellular location">
    <subcellularLocation>
        <location evidence="7">Cytoplasm</location>
    </subcellularLocation>
</comment>
<dbReference type="GO" id="GO:0005737">
    <property type="term" value="C:cytoplasm"/>
    <property type="evidence" value="ECO:0007669"/>
    <property type="project" value="UniProtKB-SubCell"/>
</dbReference>
<dbReference type="GO" id="GO:0070401">
    <property type="term" value="F:NADP+ binding"/>
    <property type="evidence" value="ECO:0007669"/>
    <property type="project" value="InterPro"/>
</dbReference>
<dbReference type="SMART" id="SM00859">
    <property type="entry name" value="Semialdhyde_dh"/>
    <property type="match status" value="1"/>
</dbReference>
<dbReference type="GO" id="GO:0003942">
    <property type="term" value="F:N-acetyl-gamma-glutamyl-phosphate reductase activity"/>
    <property type="evidence" value="ECO:0007669"/>
    <property type="project" value="UniProtKB-UniRule"/>
</dbReference>
<dbReference type="UniPathway" id="UPA00068">
    <property type="reaction ID" value="UER00108"/>
</dbReference>
<dbReference type="FunFam" id="3.30.360.10:FF:000014">
    <property type="entry name" value="N-acetyl-gamma-glutamyl-phosphate reductase"/>
    <property type="match status" value="1"/>
</dbReference>
<dbReference type="InterPro" id="IPR023013">
    <property type="entry name" value="AGPR_AS"/>
</dbReference>
<dbReference type="Pfam" id="PF01118">
    <property type="entry name" value="Semialdhyde_dh"/>
    <property type="match status" value="1"/>
</dbReference>
<dbReference type="RefSeq" id="WP_004226463.1">
    <property type="nucleotide sequence ID" value="NZ_AEUV02000002.1"/>
</dbReference>
<dbReference type="Pfam" id="PF22698">
    <property type="entry name" value="Semialdhyde_dhC_1"/>
    <property type="match status" value="1"/>
</dbReference>
<dbReference type="NCBIfam" id="TIGR01850">
    <property type="entry name" value="argC"/>
    <property type="match status" value="1"/>
</dbReference>
<feature type="domain" description="Semialdehyde dehydrogenase NAD-binding" evidence="9">
    <location>
        <begin position="2"/>
        <end position="140"/>
    </location>
</feature>
<evidence type="ECO:0000256" key="7">
    <source>
        <dbReference type="HAMAP-Rule" id="MF_00150"/>
    </source>
</evidence>
<dbReference type="STRING" id="873449.STRCR_2015"/>
<name>G5JRK6_STRCG</name>
<keyword evidence="3 7" id="KW-0028">Amino-acid biosynthesis</keyword>
<proteinExistence type="inferred from homology"/>
<dbReference type="HAMAP" id="MF_00150">
    <property type="entry name" value="ArgC_type1"/>
    <property type="match status" value="1"/>
</dbReference>
<evidence type="ECO:0000256" key="4">
    <source>
        <dbReference type="ARBA" id="ARBA00022857"/>
    </source>
</evidence>
<dbReference type="CDD" id="cd17895">
    <property type="entry name" value="AGPR_1_N"/>
    <property type="match status" value="1"/>
</dbReference>
<dbReference type="InterPro" id="IPR050085">
    <property type="entry name" value="AGPR"/>
</dbReference>
<keyword evidence="5 7" id="KW-0560">Oxidoreductase</keyword>
<accession>G5JRK6</accession>
<dbReference type="GO" id="GO:0051287">
    <property type="term" value="F:NAD binding"/>
    <property type="evidence" value="ECO:0007669"/>
    <property type="project" value="InterPro"/>
</dbReference>
<dbReference type="EMBL" id="AEUV02000002">
    <property type="protein sequence ID" value="EHI73907.1"/>
    <property type="molecule type" value="Genomic_DNA"/>
</dbReference>
<dbReference type="SUPFAM" id="SSF51735">
    <property type="entry name" value="NAD(P)-binding Rossmann-fold domains"/>
    <property type="match status" value="1"/>
</dbReference>
<dbReference type="GO" id="GO:0006526">
    <property type="term" value="P:L-arginine biosynthetic process"/>
    <property type="evidence" value="ECO:0007669"/>
    <property type="project" value="UniProtKB-UniRule"/>
</dbReference>
<evidence type="ECO:0000256" key="3">
    <source>
        <dbReference type="ARBA" id="ARBA00022605"/>
    </source>
</evidence>
<evidence type="ECO:0000256" key="8">
    <source>
        <dbReference type="PROSITE-ProRule" id="PRU10010"/>
    </source>
</evidence>
<protein>
    <recommendedName>
        <fullName evidence="7">N-acetyl-gamma-glutamyl-phosphate reductase</fullName>
        <shortName evidence="7">AGPR</shortName>
        <ecNumber evidence="7">1.2.1.38</ecNumber>
    </recommendedName>
    <alternativeName>
        <fullName evidence="7">N-acetyl-glutamate semialdehyde dehydrogenase</fullName>
        <shortName evidence="7">NAGSA dehydrogenase</shortName>
    </alternativeName>
</protein>
<comment type="pathway">
    <text evidence="1 7">Amino-acid biosynthesis; L-arginine biosynthesis; N(2)-acetyl-L-ornithine from L-glutamate: step 3/4.</text>
</comment>
<dbReference type="InterPro" id="IPR036291">
    <property type="entry name" value="NAD(P)-bd_dom_sf"/>
</dbReference>
<evidence type="ECO:0000313" key="11">
    <source>
        <dbReference type="Proteomes" id="UP000004322"/>
    </source>
</evidence>
<organism evidence="10 11">
    <name type="scientific">Streptococcus criceti HS-6</name>
    <dbReference type="NCBI Taxonomy" id="873449"/>
    <lineage>
        <taxon>Bacteria</taxon>
        <taxon>Bacillati</taxon>
        <taxon>Bacillota</taxon>
        <taxon>Bacilli</taxon>
        <taxon>Lactobacillales</taxon>
        <taxon>Streptococcaceae</taxon>
        <taxon>Streptococcus</taxon>
    </lineage>
</organism>
<dbReference type="PANTHER" id="PTHR32338">
    <property type="entry name" value="N-ACETYL-GAMMA-GLUTAMYL-PHOSPHATE REDUCTASE, CHLOROPLASTIC-RELATED-RELATED"/>
    <property type="match status" value="1"/>
</dbReference>
<comment type="similarity">
    <text evidence="7">Belongs to the NAGSA dehydrogenase family. Type 1 subfamily.</text>
</comment>
<dbReference type="PROSITE" id="PS01224">
    <property type="entry name" value="ARGC"/>
    <property type="match status" value="1"/>
</dbReference>
<dbReference type="InterPro" id="IPR000706">
    <property type="entry name" value="AGPR_type-1"/>
</dbReference>
<evidence type="ECO:0000313" key="10">
    <source>
        <dbReference type="EMBL" id="EHI73907.1"/>
    </source>
</evidence>
<dbReference type="eggNOG" id="COG0002">
    <property type="taxonomic scope" value="Bacteria"/>
</dbReference>
<dbReference type="SUPFAM" id="SSF55347">
    <property type="entry name" value="Glyceraldehyde-3-phosphate dehydrogenase-like, C-terminal domain"/>
    <property type="match status" value="1"/>
</dbReference>
<dbReference type="InterPro" id="IPR058924">
    <property type="entry name" value="AGPR_dimerisation_dom"/>
</dbReference>